<feature type="region of interest" description="Disordered" evidence="1">
    <location>
        <begin position="25"/>
        <end position="66"/>
    </location>
</feature>
<gene>
    <name evidence="3" type="ORF">QBC40DRAFT_294026</name>
</gene>
<reference evidence="3" key="2">
    <citation type="submission" date="2023-05" db="EMBL/GenBank/DDBJ databases">
        <authorList>
            <consortium name="Lawrence Berkeley National Laboratory"/>
            <person name="Steindorff A."/>
            <person name="Hensen N."/>
            <person name="Bonometti L."/>
            <person name="Westerberg I."/>
            <person name="Brannstrom I.O."/>
            <person name="Guillou S."/>
            <person name="Cros-Aarteil S."/>
            <person name="Calhoun S."/>
            <person name="Haridas S."/>
            <person name="Kuo A."/>
            <person name="Mondo S."/>
            <person name="Pangilinan J."/>
            <person name="Riley R."/>
            <person name="Labutti K."/>
            <person name="Andreopoulos B."/>
            <person name="Lipzen A."/>
            <person name="Chen C."/>
            <person name="Yanf M."/>
            <person name="Daum C."/>
            <person name="Ng V."/>
            <person name="Clum A."/>
            <person name="Ohm R."/>
            <person name="Martin F."/>
            <person name="Silar P."/>
            <person name="Natvig D."/>
            <person name="Lalanne C."/>
            <person name="Gautier V."/>
            <person name="Ament-Velasquez S.L."/>
            <person name="Kruys A."/>
            <person name="Hutchinson M.I."/>
            <person name="Powell A.J."/>
            <person name="Barry K."/>
            <person name="Miller A.N."/>
            <person name="Grigoriev I.V."/>
            <person name="Debuchy R."/>
            <person name="Gladieux P."/>
            <person name="Thoren M.H."/>
            <person name="Johannesson H."/>
        </authorList>
    </citation>
    <scope>NUCLEOTIDE SEQUENCE</scope>
    <source>
        <strain evidence="3">CBS 315.58</strain>
    </source>
</reference>
<organism evidence="3 4">
    <name type="scientific">Triangularia verruculosa</name>
    <dbReference type="NCBI Taxonomy" id="2587418"/>
    <lineage>
        <taxon>Eukaryota</taxon>
        <taxon>Fungi</taxon>
        <taxon>Dikarya</taxon>
        <taxon>Ascomycota</taxon>
        <taxon>Pezizomycotina</taxon>
        <taxon>Sordariomycetes</taxon>
        <taxon>Sordariomycetidae</taxon>
        <taxon>Sordariales</taxon>
        <taxon>Podosporaceae</taxon>
        <taxon>Triangularia</taxon>
    </lineage>
</organism>
<feature type="region of interest" description="Disordered" evidence="1">
    <location>
        <begin position="287"/>
        <end position="350"/>
    </location>
</feature>
<dbReference type="Pfam" id="PF01400">
    <property type="entry name" value="Astacin"/>
    <property type="match status" value="1"/>
</dbReference>
<dbReference type="InterPro" id="IPR001506">
    <property type="entry name" value="Peptidase_M12A"/>
</dbReference>
<dbReference type="SMART" id="SM00235">
    <property type="entry name" value="ZnMc"/>
    <property type="match status" value="1"/>
</dbReference>
<reference evidence="3" key="1">
    <citation type="journal article" date="2023" name="Mol. Phylogenet. Evol.">
        <title>Genome-scale phylogeny and comparative genomics of the fungal order Sordariales.</title>
        <authorList>
            <person name="Hensen N."/>
            <person name="Bonometti L."/>
            <person name="Westerberg I."/>
            <person name="Brannstrom I.O."/>
            <person name="Guillou S."/>
            <person name="Cros-Aarteil S."/>
            <person name="Calhoun S."/>
            <person name="Haridas S."/>
            <person name="Kuo A."/>
            <person name="Mondo S."/>
            <person name="Pangilinan J."/>
            <person name="Riley R."/>
            <person name="LaButti K."/>
            <person name="Andreopoulos B."/>
            <person name="Lipzen A."/>
            <person name="Chen C."/>
            <person name="Yan M."/>
            <person name="Daum C."/>
            <person name="Ng V."/>
            <person name="Clum A."/>
            <person name="Steindorff A."/>
            <person name="Ohm R.A."/>
            <person name="Martin F."/>
            <person name="Silar P."/>
            <person name="Natvig D.O."/>
            <person name="Lalanne C."/>
            <person name="Gautier V."/>
            <person name="Ament-Velasquez S.L."/>
            <person name="Kruys A."/>
            <person name="Hutchinson M.I."/>
            <person name="Powell A.J."/>
            <person name="Barry K."/>
            <person name="Miller A.N."/>
            <person name="Grigoriev I.V."/>
            <person name="Debuchy R."/>
            <person name="Gladieux P."/>
            <person name="Hiltunen Thoren M."/>
            <person name="Johannesson H."/>
        </authorList>
    </citation>
    <scope>NUCLEOTIDE SEQUENCE</scope>
    <source>
        <strain evidence="3">CBS 315.58</strain>
    </source>
</reference>
<feature type="compositionally biased region" description="Polar residues" evidence="1">
    <location>
        <begin position="46"/>
        <end position="66"/>
    </location>
</feature>
<name>A0AAN6XR86_9PEZI</name>
<keyword evidence="4" id="KW-1185">Reference proteome</keyword>
<dbReference type="GO" id="GO:0006508">
    <property type="term" value="P:proteolysis"/>
    <property type="evidence" value="ECO:0007669"/>
    <property type="project" value="InterPro"/>
</dbReference>
<evidence type="ECO:0000256" key="1">
    <source>
        <dbReference type="SAM" id="MobiDB-lite"/>
    </source>
</evidence>
<dbReference type="InterPro" id="IPR006026">
    <property type="entry name" value="Peptidase_Metallo"/>
</dbReference>
<protein>
    <recommendedName>
        <fullName evidence="2">Peptidase metallopeptidase domain-containing protein</fullName>
    </recommendedName>
</protein>
<dbReference type="GO" id="GO:0004222">
    <property type="term" value="F:metalloendopeptidase activity"/>
    <property type="evidence" value="ECO:0007669"/>
    <property type="project" value="InterPro"/>
</dbReference>
<feature type="compositionally biased region" description="Acidic residues" evidence="1">
    <location>
        <begin position="314"/>
        <end position="325"/>
    </location>
</feature>
<proteinExistence type="predicted"/>
<dbReference type="InterPro" id="IPR024079">
    <property type="entry name" value="MetalloPept_cat_dom_sf"/>
</dbReference>
<dbReference type="Gene3D" id="3.40.390.10">
    <property type="entry name" value="Collagenase (Catalytic Domain)"/>
    <property type="match status" value="1"/>
</dbReference>
<dbReference type="AlphaFoldDB" id="A0AAN6XR86"/>
<dbReference type="GO" id="GO:0008270">
    <property type="term" value="F:zinc ion binding"/>
    <property type="evidence" value="ECO:0007669"/>
    <property type="project" value="InterPro"/>
</dbReference>
<evidence type="ECO:0000313" key="4">
    <source>
        <dbReference type="Proteomes" id="UP001303160"/>
    </source>
</evidence>
<dbReference type="SUPFAM" id="SSF55486">
    <property type="entry name" value="Metalloproteases ('zincins'), catalytic domain"/>
    <property type="match status" value="1"/>
</dbReference>
<evidence type="ECO:0000259" key="2">
    <source>
        <dbReference type="SMART" id="SM00235"/>
    </source>
</evidence>
<sequence>MWGVDGVATSTCLFVRSCLQTRFRQGIPPAPMSPTARTNEPDRSSSDPQQLATEMNTSWASSSQQPTWQHEDQIYLVTEPAVQWERGEDIPVRFLGGSHHLQEQVKDCAREWTEHANVNFEFLDPRDSRPAAINVSFDSTQGSFSHSGTNSRYAARNNPGVATMNLGIDDNMSLDEVRGTALHELGHSLGFQHEHQSPAANLDWDEKVVYRDCRRSDGWTRDTTESNVLNKYHDSEVRYSKFDPDSIMMYDIGKNWTKNGFSSNRATRLSETDKSFARQVYPFEEPTSPCLSHIGEEPSLGYSEEDSDAQSVDESGDESGDESVDDCYSGGYDDDYSNGEYYSDGGYDSY</sequence>
<dbReference type="Proteomes" id="UP001303160">
    <property type="component" value="Unassembled WGS sequence"/>
</dbReference>
<feature type="domain" description="Peptidase metallopeptidase" evidence="2">
    <location>
        <begin position="80"/>
        <end position="226"/>
    </location>
</feature>
<comment type="caution">
    <text evidence="3">The sequence shown here is derived from an EMBL/GenBank/DDBJ whole genome shotgun (WGS) entry which is preliminary data.</text>
</comment>
<feature type="compositionally biased region" description="Low complexity" evidence="1">
    <location>
        <begin position="338"/>
        <end position="350"/>
    </location>
</feature>
<evidence type="ECO:0000313" key="3">
    <source>
        <dbReference type="EMBL" id="KAK4203117.1"/>
    </source>
</evidence>
<accession>A0AAN6XR86</accession>
<dbReference type="EMBL" id="MU863891">
    <property type="protein sequence ID" value="KAK4203117.1"/>
    <property type="molecule type" value="Genomic_DNA"/>
</dbReference>